<evidence type="ECO:0000256" key="2">
    <source>
        <dbReference type="ARBA" id="ARBA00009430"/>
    </source>
</evidence>
<evidence type="ECO:0000256" key="3">
    <source>
        <dbReference type="ARBA" id="ARBA00022478"/>
    </source>
</evidence>
<sequence length="443" mass="50706">MDGEDKNEHRHEEEEEFNTPQQLEKKQRKGKEIASETEDQNEEDKRITLKVTQVSERPDRISPIVAYFSTGYDPCKVDPETSKRVHETPKVTVYKHKDDSKKRIQVVVSPPGARVEFVGTNYTGEQAAMQTNTYRVGVFNREAKTLRILPVAHNKIIRLEPRVKAQETIEEKASGSAVVEELGKLTTGERDRYNTKKAVTRDKKKRALNMGDDAETQKFLDGKLGELDVNTAALESTSSTVARNIPPYDAAATTAKEAYPLEKIIEKGEWSFLEDIYWLLEQGTEAATDAYPVFVRNRLFKLRDIKDNMKKQTVSGALTLLTHLVKFKDRNSMNGFDSAKNHKMPDIFRRKFQSMFKDSESERIPVDKANLLISYVLVLSLHVDNFKTDPEDIAKDLRISTVELRKHFQQLGCKFVKQNSTMVATLPTPLNFPEVNRRRKARK</sequence>
<evidence type="ECO:0000256" key="1">
    <source>
        <dbReference type="ARBA" id="ARBA00004604"/>
    </source>
</evidence>
<dbReference type="Proteomes" id="UP000682877">
    <property type="component" value="Chromosome 3"/>
</dbReference>
<comment type="subcellular location">
    <subcellularLocation>
        <location evidence="1">Nucleus</location>
        <location evidence="1">Nucleolus</location>
    </subcellularLocation>
</comment>
<keyword evidence="4" id="KW-0804">Transcription</keyword>
<feature type="compositionally biased region" description="Basic and acidic residues" evidence="6">
    <location>
        <begin position="1"/>
        <end position="12"/>
    </location>
</feature>
<organism evidence="7 8">
    <name type="scientific">Arabidopsis arenosa</name>
    <name type="common">Sand rock-cress</name>
    <name type="synonym">Cardaminopsis arenosa</name>
    <dbReference type="NCBI Taxonomy" id="38785"/>
    <lineage>
        <taxon>Eukaryota</taxon>
        <taxon>Viridiplantae</taxon>
        <taxon>Streptophyta</taxon>
        <taxon>Embryophyta</taxon>
        <taxon>Tracheophyta</taxon>
        <taxon>Spermatophyta</taxon>
        <taxon>Magnoliopsida</taxon>
        <taxon>eudicotyledons</taxon>
        <taxon>Gunneridae</taxon>
        <taxon>Pentapetalae</taxon>
        <taxon>rosids</taxon>
        <taxon>malvids</taxon>
        <taxon>Brassicales</taxon>
        <taxon>Brassicaceae</taxon>
        <taxon>Camelineae</taxon>
        <taxon>Arabidopsis</taxon>
    </lineage>
</organism>
<reference evidence="7" key="1">
    <citation type="submission" date="2021-01" db="EMBL/GenBank/DDBJ databases">
        <authorList>
            <person name="Bezrukov I."/>
        </authorList>
    </citation>
    <scope>NUCLEOTIDE SEQUENCE</scope>
</reference>
<dbReference type="Pfam" id="PF06870">
    <property type="entry name" value="RNA_pol_I_A49"/>
    <property type="match status" value="1"/>
</dbReference>
<evidence type="ECO:0000256" key="6">
    <source>
        <dbReference type="SAM" id="MobiDB-lite"/>
    </source>
</evidence>
<keyword evidence="8" id="KW-1185">Reference proteome</keyword>
<dbReference type="PANTHER" id="PTHR14440">
    <property type="entry name" value="DNA-DIRECTED RNA POLYMERASE I SUBUNIT RPA49"/>
    <property type="match status" value="1"/>
</dbReference>
<dbReference type="AlphaFoldDB" id="A0A8S1ZXH4"/>
<protein>
    <recommendedName>
        <fullName evidence="9">DNA-directed RNA polymerase I subunit rpa49</fullName>
    </recommendedName>
</protein>
<accession>A0A8S1ZXH4</accession>
<dbReference type="GO" id="GO:0006351">
    <property type="term" value="P:DNA-templated transcription"/>
    <property type="evidence" value="ECO:0007669"/>
    <property type="project" value="InterPro"/>
</dbReference>
<evidence type="ECO:0000313" key="7">
    <source>
        <dbReference type="EMBL" id="CAE5967199.1"/>
    </source>
</evidence>
<dbReference type="InterPro" id="IPR009668">
    <property type="entry name" value="RNA_pol-assoc_fac_A49-like"/>
</dbReference>
<dbReference type="GO" id="GO:0000428">
    <property type="term" value="C:DNA-directed RNA polymerase complex"/>
    <property type="evidence" value="ECO:0007669"/>
    <property type="project" value="UniProtKB-KW"/>
</dbReference>
<feature type="region of interest" description="Disordered" evidence="6">
    <location>
        <begin position="1"/>
        <end position="47"/>
    </location>
</feature>
<keyword evidence="3" id="KW-0240">DNA-directed RNA polymerase</keyword>
<proteinExistence type="inferred from homology"/>
<dbReference type="EMBL" id="LR999453">
    <property type="protein sequence ID" value="CAE5967199.1"/>
    <property type="molecule type" value="Genomic_DNA"/>
</dbReference>
<comment type="similarity">
    <text evidence="2">Belongs to the eukaryotic RPA49/POLR1E RNA polymerase subunit family.</text>
</comment>
<dbReference type="GO" id="GO:0005730">
    <property type="term" value="C:nucleolus"/>
    <property type="evidence" value="ECO:0007669"/>
    <property type="project" value="UniProtKB-SubCell"/>
</dbReference>
<gene>
    <name evidence="7" type="ORF">AARE701A_LOCUS7129</name>
</gene>
<name>A0A8S1ZXH4_ARAAE</name>
<dbReference type="GO" id="GO:0003677">
    <property type="term" value="F:DNA binding"/>
    <property type="evidence" value="ECO:0007669"/>
    <property type="project" value="InterPro"/>
</dbReference>
<evidence type="ECO:0000256" key="4">
    <source>
        <dbReference type="ARBA" id="ARBA00023163"/>
    </source>
</evidence>
<evidence type="ECO:0000256" key="5">
    <source>
        <dbReference type="ARBA" id="ARBA00023242"/>
    </source>
</evidence>
<evidence type="ECO:0008006" key="9">
    <source>
        <dbReference type="Google" id="ProtNLM"/>
    </source>
</evidence>
<evidence type="ECO:0000313" key="8">
    <source>
        <dbReference type="Proteomes" id="UP000682877"/>
    </source>
</evidence>
<keyword evidence="5" id="KW-0539">Nucleus</keyword>